<gene>
    <name evidence="2" type="ORF">TCLT_LOCUS9254</name>
</gene>
<dbReference type="InterPro" id="IPR000719">
    <property type="entry name" value="Prot_kinase_dom"/>
</dbReference>
<evidence type="ECO:0000313" key="2">
    <source>
        <dbReference type="EMBL" id="VDN06873.1"/>
    </source>
</evidence>
<evidence type="ECO:0000313" key="4">
    <source>
        <dbReference type="WBParaSite" id="TCLT_0000926501-mRNA-1"/>
    </source>
</evidence>
<dbReference type="GO" id="GO:0005524">
    <property type="term" value="F:ATP binding"/>
    <property type="evidence" value="ECO:0007669"/>
    <property type="project" value="InterPro"/>
</dbReference>
<protein>
    <submittedName>
        <fullName evidence="4">Protein kinase domain-containing protein</fullName>
    </submittedName>
</protein>
<dbReference type="AlphaFoldDB" id="A0A0N5D844"/>
<dbReference type="Gene3D" id="1.10.510.10">
    <property type="entry name" value="Transferase(Phosphotransferase) domain 1"/>
    <property type="match status" value="1"/>
</dbReference>
<name>A0A0N5D844_THECL</name>
<dbReference type="OMA" id="WARETTP"/>
<dbReference type="InterPro" id="IPR011009">
    <property type="entry name" value="Kinase-like_dom_sf"/>
</dbReference>
<feature type="domain" description="Protein kinase" evidence="1">
    <location>
        <begin position="14"/>
        <end position="192"/>
    </location>
</feature>
<dbReference type="Proteomes" id="UP000276776">
    <property type="component" value="Unassembled WGS sequence"/>
</dbReference>
<dbReference type="PANTHER" id="PTHR11909">
    <property type="entry name" value="CASEIN KINASE-RELATED"/>
    <property type="match status" value="1"/>
</dbReference>
<keyword evidence="3" id="KW-1185">Reference proteome</keyword>
<dbReference type="InterPro" id="IPR050235">
    <property type="entry name" value="CK1_Ser-Thr_kinase"/>
</dbReference>
<dbReference type="OrthoDB" id="5979581at2759"/>
<evidence type="ECO:0000259" key="1">
    <source>
        <dbReference type="PROSITE" id="PS50011"/>
    </source>
</evidence>
<dbReference type="EMBL" id="UYYF01004760">
    <property type="protein sequence ID" value="VDN06873.1"/>
    <property type="molecule type" value="Genomic_DNA"/>
</dbReference>
<organism evidence="4">
    <name type="scientific">Thelazia callipaeda</name>
    <name type="common">Oriental eyeworm</name>
    <name type="synonym">Parasitic nematode</name>
    <dbReference type="NCBI Taxonomy" id="103827"/>
    <lineage>
        <taxon>Eukaryota</taxon>
        <taxon>Metazoa</taxon>
        <taxon>Ecdysozoa</taxon>
        <taxon>Nematoda</taxon>
        <taxon>Chromadorea</taxon>
        <taxon>Rhabditida</taxon>
        <taxon>Spirurina</taxon>
        <taxon>Spiruromorpha</taxon>
        <taxon>Thelazioidea</taxon>
        <taxon>Thelaziidae</taxon>
        <taxon>Thelazia</taxon>
    </lineage>
</organism>
<dbReference type="PROSITE" id="PS50011">
    <property type="entry name" value="PROTEIN_KINASE_DOM"/>
    <property type="match status" value="1"/>
</dbReference>
<reference evidence="2 3" key="2">
    <citation type="submission" date="2018-11" db="EMBL/GenBank/DDBJ databases">
        <authorList>
            <consortium name="Pathogen Informatics"/>
        </authorList>
    </citation>
    <scope>NUCLEOTIDE SEQUENCE [LARGE SCALE GENOMIC DNA]</scope>
</reference>
<dbReference type="GO" id="GO:0004672">
    <property type="term" value="F:protein kinase activity"/>
    <property type="evidence" value="ECO:0007669"/>
    <property type="project" value="InterPro"/>
</dbReference>
<dbReference type="WBParaSite" id="TCLT_0000926501-mRNA-1">
    <property type="protein sequence ID" value="TCLT_0000926501-mRNA-1"/>
    <property type="gene ID" value="TCLT_0000926501"/>
</dbReference>
<accession>A0A0N5D844</accession>
<dbReference type="STRING" id="103827.A0A0N5D844"/>
<proteinExistence type="predicted"/>
<sequence length="192" mass="21775">MLCNTVISQNGVRYKLKKIIARGGFGVVFQSENSEGNKVAIKMQSCHSSMPEMEVLKALNNCIHFCKFYDEGMDVTTHFIVMELVGPSLVQLKKQLPDKKFTLSTAIRVSMQCLHAIEELHQVGFISRDIKPDNFTIGLAGPKQRLIRMIDFGTAKKMEINVEDEKLERVISWVGTARYCSIANHKKIVKHF</sequence>
<dbReference type="SMART" id="SM00220">
    <property type="entry name" value="S_TKc"/>
    <property type="match status" value="1"/>
</dbReference>
<reference evidence="4" key="1">
    <citation type="submission" date="2017-02" db="UniProtKB">
        <authorList>
            <consortium name="WormBaseParasite"/>
        </authorList>
    </citation>
    <scope>IDENTIFICATION</scope>
</reference>
<dbReference type="Pfam" id="PF00069">
    <property type="entry name" value="Pkinase"/>
    <property type="match status" value="1"/>
</dbReference>
<evidence type="ECO:0000313" key="3">
    <source>
        <dbReference type="Proteomes" id="UP000276776"/>
    </source>
</evidence>
<dbReference type="SUPFAM" id="SSF56112">
    <property type="entry name" value="Protein kinase-like (PK-like)"/>
    <property type="match status" value="1"/>
</dbReference>